<keyword evidence="1" id="KW-1133">Transmembrane helix</keyword>
<keyword evidence="1" id="KW-0812">Transmembrane</keyword>
<dbReference type="VEuPathDB" id="FungiDB:RhiirA1_403078"/>
<dbReference type="AlphaFoldDB" id="A0A2N0QVW7"/>
<keyword evidence="1" id="KW-0472">Membrane</keyword>
<gene>
    <name evidence="2" type="ORF">RhiirA1_403078</name>
</gene>
<proteinExistence type="predicted"/>
<reference evidence="2 3" key="2">
    <citation type="submission" date="2017-10" db="EMBL/GenBank/DDBJ databases">
        <title>Genome analyses suggest a sexual origin of heterokaryosis in a supposedly ancient asexual fungus.</title>
        <authorList>
            <person name="Corradi N."/>
            <person name="Sedzielewska K."/>
            <person name="Noel J."/>
            <person name="Charron P."/>
            <person name="Farinelli L."/>
            <person name="Marton T."/>
            <person name="Kruger M."/>
            <person name="Pelin A."/>
            <person name="Brachmann A."/>
            <person name="Corradi N."/>
        </authorList>
    </citation>
    <scope>NUCLEOTIDE SEQUENCE [LARGE SCALE GENOMIC DNA]</scope>
    <source>
        <strain evidence="2 3">A1</strain>
    </source>
</reference>
<organism evidence="2 3">
    <name type="scientific">Rhizophagus irregularis</name>
    <dbReference type="NCBI Taxonomy" id="588596"/>
    <lineage>
        <taxon>Eukaryota</taxon>
        <taxon>Fungi</taxon>
        <taxon>Fungi incertae sedis</taxon>
        <taxon>Mucoromycota</taxon>
        <taxon>Glomeromycotina</taxon>
        <taxon>Glomeromycetes</taxon>
        <taxon>Glomerales</taxon>
        <taxon>Glomeraceae</taxon>
        <taxon>Rhizophagus</taxon>
    </lineage>
</organism>
<evidence type="ECO:0000313" key="2">
    <source>
        <dbReference type="EMBL" id="PKC55194.1"/>
    </source>
</evidence>
<dbReference type="VEuPathDB" id="FungiDB:RhiirFUN_009407"/>
<dbReference type="Proteomes" id="UP000232688">
    <property type="component" value="Unassembled WGS sequence"/>
</dbReference>
<evidence type="ECO:0000313" key="3">
    <source>
        <dbReference type="Proteomes" id="UP000232688"/>
    </source>
</evidence>
<comment type="caution">
    <text evidence="2">The sequence shown here is derived from an EMBL/GenBank/DDBJ whole genome shotgun (WGS) entry which is preliminary data.</text>
</comment>
<feature type="transmembrane region" description="Helical" evidence="1">
    <location>
        <begin position="90"/>
        <end position="109"/>
    </location>
</feature>
<dbReference type="EMBL" id="LLXH01002741">
    <property type="protein sequence ID" value="PKC55194.1"/>
    <property type="molecule type" value="Genomic_DNA"/>
</dbReference>
<protein>
    <submittedName>
        <fullName evidence="2">Uncharacterized protein</fullName>
    </submittedName>
</protein>
<accession>A0A2N0QVW7</accession>
<evidence type="ECO:0000256" key="1">
    <source>
        <dbReference type="SAM" id="Phobius"/>
    </source>
</evidence>
<name>A0A2N0QVW7_9GLOM</name>
<sequence length="111" mass="13001">MRLNKLPNADSGLWIWSRGIMTNDIESGVITKGSDVLKFQSDCNLKVKRFQTGTWNFKMGFGLELNIKDRFRTETWNSRQVNVWKKEAGFGSYTRMFATLLTFFIISFLRF</sequence>
<reference evidence="2 3" key="1">
    <citation type="submission" date="2017-10" db="EMBL/GenBank/DDBJ databases">
        <title>Extensive intraspecific genome diversity in a model arbuscular mycorrhizal fungus.</title>
        <authorList>
            <person name="Chen E.C.H."/>
            <person name="Morin E."/>
            <person name="Baudet D."/>
            <person name="Noel J."/>
            <person name="Ndikumana S."/>
            <person name="Charron P."/>
            <person name="St-Onge C."/>
            <person name="Giorgi J."/>
            <person name="Grigoriev I.V."/>
            <person name="Roux C."/>
            <person name="Martin F.M."/>
            <person name="Corradi N."/>
        </authorList>
    </citation>
    <scope>NUCLEOTIDE SEQUENCE [LARGE SCALE GENOMIC DNA]</scope>
    <source>
        <strain evidence="2 3">A1</strain>
    </source>
</reference>